<evidence type="ECO:0000313" key="2">
    <source>
        <dbReference type="EMBL" id="TMQ61880.1"/>
    </source>
</evidence>
<dbReference type="InterPro" id="IPR005118">
    <property type="entry name" value="TRCF_C"/>
</dbReference>
<feature type="non-terminal residue" evidence="2">
    <location>
        <position position="1"/>
    </location>
</feature>
<reference evidence="2 3" key="1">
    <citation type="journal article" date="2019" name="Nat. Microbiol.">
        <title>Mediterranean grassland soil C-N compound turnover is dependent on rainfall and depth, and is mediated by genomically divergent microorganisms.</title>
        <authorList>
            <person name="Diamond S."/>
            <person name="Andeer P.F."/>
            <person name="Li Z."/>
            <person name="Crits-Christoph A."/>
            <person name="Burstein D."/>
            <person name="Anantharaman K."/>
            <person name="Lane K.R."/>
            <person name="Thomas B.C."/>
            <person name="Pan C."/>
            <person name="Northen T.R."/>
            <person name="Banfield J.F."/>
        </authorList>
    </citation>
    <scope>NUCLEOTIDE SEQUENCE [LARGE SCALE GENOMIC DNA]</scope>
    <source>
        <strain evidence="2">WS_5</strain>
    </source>
</reference>
<protein>
    <recommendedName>
        <fullName evidence="1">Transcription-repair-coupling factor C-terminal domain-containing protein</fullName>
    </recommendedName>
</protein>
<organism evidence="2 3">
    <name type="scientific">Eiseniibacteriota bacterium</name>
    <dbReference type="NCBI Taxonomy" id="2212470"/>
    <lineage>
        <taxon>Bacteria</taxon>
        <taxon>Candidatus Eiseniibacteriota</taxon>
    </lineage>
</organism>
<dbReference type="AlphaFoldDB" id="A0A538TE18"/>
<comment type="caution">
    <text evidence="2">The sequence shown here is derived from an EMBL/GenBank/DDBJ whole genome shotgun (WGS) entry which is preliminary data.</text>
</comment>
<evidence type="ECO:0000313" key="3">
    <source>
        <dbReference type="Proteomes" id="UP000320913"/>
    </source>
</evidence>
<dbReference type="Pfam" id="PF03461">
    <property type="entry name" value="TRCF"/>
    <property type="match status" value="1"/>
</dbReference>
<gene>
    <name evidence="2" type="ORF">E6K75_00670</name>
</gene>
<feature type="domain" description="Transcription-repair-coupling factor C-terminal" evidence="1">
    <location>
        <begin position="16"/>
        <end position="114"/>
    </location>
</feature>
<dbReference type="SUPFAM" id="SSF143517">
    <property type="entry name" value="TRCF domain-like"/>
    <property type="match status" value="1"/>
</dbReference>
<evidence type="ECO:0000259" key="1">
    <source>
        <dbReference type="SMART" id="SM00982"/>
    </source>
</evidence>
<dbReference type="GO" id="GO:0006281">
    <property type="term" value="P:DNA repair"/>
    <property type="evidence" value="ECO:0007669"/>
    <property type="project" value="InterPro"/>
</dbReference>
<dbReference type="InterPro" id="IPR037235">
    <property type="entry name" value="TRCF-like_C_D7"/>
</dbReference>
<accession>A0A538TE18</accession>
<dbReference type="EMBL" id="VBOV01000013">
    <property type="protein sequence ID" value="TMQ61880.1"/>
    <property type="molecule type" value="Genomic_DNA"/>
</dbReference>
<dbReference type="Gene3D" id="3.90.1150.50">
    <property type="entry name" value="Transcription-repair-coupling factor, D7 domain"/>
    <property type="match status" value="1"/>
</dbReference>
<sequence length="165" mass="18128">ELQGKPADRRPEPAISSDLAAFIPEEYIQDPDEKLDAYRRLAAVTESSELEEIAAEFRDRFGPLPKEAEHLFEMKRLRLMGRDAGATRLRVGKDRLEIDLAESLKRDQILRLVASTEARIEFVGGGTGSFRVRGPSEPISLATNLLRVLGGSDSVTDLPLPAAGS</sequence>
<proteinExistence type="predicted"/>
<name>A0A538TE18_UNCEI</name>
<dbReference type="Proteomes" id="UP000320913">
    <property type="component" value="Unassembled WGS sequence"/>
</dbReference>
<dbReference type="SMART" id="SM00982">
    <property type="entry name" value="TRCF"/>
    <property type="match status" value="1"/>
</dbReference>